<dbReference type="PANTHER" id="PTHR31713:SF45">
    <property type="entry name" value="CALMODULIN-BINDING PROTEIN 60 A-LIKE"/>
    <property type="match status" value="1"/>
</dbReference>
<dbReference type="Proteomes" id="UP000823775">
    <property type="component" value="Unassembled WGS sequence"/>
</dbReference>
<evidence type="ECO:0000256" key="5">
    <source>
        <dbReference type="ARBA" id="ARBA00023159"/>
    </source>
</evidence>
<evidence type="ECO:0000259" key="8">
    <source>
        <dbReference type="Pfam" id="PF07887"/>
    </source>
</evidence>
<evidence type="ECO:0000259" key="9">
    <source>
        <dbReference type="Pfam" id="PF20451"/>
    </source>
</evidence>
<dbReference type="Pfam" id="PF20451">
    <property type="entry name" value="Calmod_bind_M"/>
    <property type="match status" value="1"/>
</dbReference>
<comment type="caution">
    <text evidence="11">The sequence shown here is derived from an EMBL/GenBank/DDBJ whole genome shotgun (WGS) entry which is preliminary data.</text>
</comment>
<protein>
    <recommendedName>
        <fullName evidence="13">Calmodulin-binding protein 60 A-like</fullName>
    </recommendedName>
</protein>
<dbReference type="EMBL" id="JACEIK010002114">
    <property type="protein sequence ID" value="MCD9559226.1"/>
    <property type="molecule type" value="Genomic_DNA"/>
</dbReference>
<keyword evidence="5" id="KW-0010">Activator</keyword>
<accession>A0ABS8UMX8</accession>
<evidence type="ECO:0000256" key="6">
    <source>
        <dbReference type="ARBA" id="ARBA00023163"/>
    </source>
</evidence>
<dbReference type="PANTHER" id="PTHR31713">
    <property type="entry name" value="OS02G0177800 PROTEIN"/>
    <property type="match status" value="1"/>
</dbReference>
<comment type="similarity">
    <text evidence="2">Belongs to the plant ACBP60 protein family.</text>
</comment>
<evidence type="ECO:0000313" key="12">
    <source>
        <dbReference type="Proteomes" id="UP000823775"/>
    </source>
</evidence>
<proteinExistence type="inferred from homology"/>
<feature type="domain" description="Calmodulin binding protein C-terminal" evidence="10">
    <location>
        <begin position="299"/>
        <end position="360"/>
    </location>
</feature>
<keyword evidence="7" id="KW-0539">Nucleus</keyword>
<dbReference type="Pfam" id="PF20452">
    <property type="entry name" value="Calmod_bind_C"/>
    <property type="match status" value="1"/>
</dbReference>
<evidence type="ECO:0000256" key="4">
    <source>
        <dbReference type="ARBA" id="ARBA00023125"/>
    </source>
</evidence>
<feature type="domain" description="Calmodulin binding protein-like N-terminal" evidence="8">
    <location>
        <begin position="86"/>
        <end position="218"/>
    </location>
</feature>
<feature type="domain" description="Calmodulin binding protein central" evidence="9">
    <location>
        <begin position="230"/>
        <end position="293"/>
    </location>
</feature>
<dbReference type="InterPro" id="IPR012416">
    <property type="entry name" value="CBP60"/>
</dbReference>
<keyword evidence="3" id="KW-0805">Transcription regulation</keyword>
<dbReference type="InterPro" id="IPR046829">
    <property type="entry name" value="Calmod_bind_C"/>
</dbReference>
<comment type="subcellular location">
    <subcellularLocation>
        <location evidence="1">Nucleus</location>
    </subcellularLocation>
</comment>
<keyword evidence="12" id="KW-1185">Reference proteome</keyword>
<keyword evidence="6" id="KW-0804">Transcription</keyword>
<dbReference type="InterPro" id="IPR046831">
    <property type="entry name" value="Calmodulin_bind_N"/>
</dbReference>
<organism evidence="11 12">
    <name type="scientific">Datura stramonium</name>
    <name type="common">Jimsonweed</name>
    <name type="synonym">Common thornapple</name>
    <dbReference type="NCBI Taxonomy" id="4076"/>
    <lineage>
        <taxon>Eukaryota</taxon>
        <taxon>Viridiplantae</taxon>
        <taxon>Streptophyta</taxon>
        <taxon>Embryophyta</taxon>
        <taxon>Tracheophyta</taxon>
        <taxon>Spermatophyta</taxon>
        <taxon>Magnoliopsida</taxon>
        <taxon>eudicotyledons</taxon>
        <taxon>Gunneridae</taxon>
        <taxon>Pentapetalae</taxon>
        <taxon>asterids</taxon>
        <taxon>lamiids</taxon>
        <taxon>Solanales</taxon>
        <taxon>Solanaceae</taxon>
        <taxon>Solanoideae</taxon>
        <taxon>Datureae</taxon>
        <taxon>Datura</taxon>
    </lineage>
</organism>
<evidence type="ECO:0000259" key="10">
    <source>
        <dbReference type="Pfam" id="PF20452"/>
    </source>
</evidence>
<evidence type="ECO:0000313" key="11">
    <source>
        <dbReference type="EMBL" id="MCD9559226.1"/>
    </source>
</evidence>
<gene>
    <name evidence="11" type="ORF">HAX54_017083</name>
</gene>
<evidence type="ECO:0000256" key="1">
    <source>
        <dbReference type="ARBA" id="ARBA00004123"/>
    </source>
</evidence>
<evidence type="ECO:0000256" key="2">
    <source>
        <dbReference type="ARBA" id="ARBA00007214"/>
    </source>
</evidence>
<evidence type="ECO:0000256" key="7">
    <source>
        <dbReference type="ARBA" id="ARBA00023242"/>
    </source>
</evidence>
<evidence type="ECO:0000256" key="3">
    <source>
        <dbReference type="ARBA" id="ARBA00023015"/>
    </source>
</evidence>
<reference evidence="11 12" key="1">
    <citation type="journal article" date="2021" name="BMC Genomics">
        <title>Datura genome reveals duplications of psychoactive alkaloid biosynthetic genes and high mutation rate following tissue culture.</title>
        <authorList>
            <person name="Rajewski A."/>
            <person name="Carter-House D."/>
            <person name="Stajich J."/>
            <person name="Litt A."/>
        </authorList>
    </citation>
    <scope>NUCLEOTIDE SEQUENCE [LARGE SCALE GENOMIC DNA]</scope>
    <source>
        <strain evidence="11">AR-01</strain>
    </source>
</reference>
<sequence length="458" mass="51382">MDVGEHSRSVPVSASFHGKRKLRKLRKFLMAVLPVVRLMKSMKRLCVDPAAVGVEPGPVQISTGPRKAQENLNYPSDNQYEYSGHLKLKFSNSVSGPIYTGLPVGDQEGSSLDLHLIDSRTHNIVNSGPEASAKVEIVVLEKDGTSNIYGGDMRSLIRGDPHVSLKDGTVSVSHISFKHTRVPMRKRELRLGARAVYPHNIGTRIMEAVTEPFFVKDRRAMGKSLKPLNLDDEVWKLQTIGKGGGFHNRLMKENIKTVRDFLTWYSWNREKLLTILGRRMHVKKLDAAVHQAKSKLDLKRYVYPSAAHSQKNQRVLFTDVGELIGVLSHESQFVSVQQLTPPQKDLAMEQVKTAFKDGHQNWKILDNDSFERICSSVCPLDCSSNGFCLEASCCPTHHTQQQSQPTFIMPSTRIIINNYDNSGSQMINSSEPLSGALPDLLDPYDHFNYQPLPASIWD</sequence>
<dbReference type="Pfam" id="PF07887">
    <property type="entry name" value="Calmodulin_bind"/>
    <property type="match status" value="1"/>
</dbReference>
<evidence type="ECO:0008006" key="13">
    <source>
        <dbReference type="Google" id="ProtNLM"/>
    </source>
</evidence>
<name>A0ABS8UMX8_DATST</name>
<dbReference type="InterPro" id="IPR046830">
    <property type="entry name" value="Calmod_bind_M"/>
</dbReference>
<keyword evidence="4" id="KW-0238">DNA-binding</keyword>